<dbReference type="Proteomes" id="UP000250572">
    <property type="component" value="Unassembled WGS sequence"/>
</dbReference>
<comment type="caution">
    <text evidence="2">The sequence shown here is derived from an EMBL/GenBank/DDBJ whole genome shotgun (WGS) entry which is preliminary data.</text>
</comment>
<protein>
    <submittedName>
        <fullName evidence="2">Uncharacterized protein</fullName>
    </submittedName>
</protein>
<feature type="region of interest" description="Disordered" evidence="1">
    <location>
        <begin position="60"/>
        <end position="86"/>
    </location>
</feature>
<sequence>MEFENIVYPRIVRKFKCHLENPIPQEPTKAKRFFSSVRAKIKTTFFDNENLYSEENCLSEGFSESTDPNGTEPVQDGTDKRLSRGTEAERERMMLGVFKLHGPKKQPLTPIKSLVLTQCFSAYLSSPIMRPLKAGWSLRSDLLCPDAEHAAGASGASCQRCSHMG</sequence>
<evidence type="ECO:0000313" key="3">
    <source>
        <dbReference type="Proteomes" id="UP000250572"/>
    </source>
</evidence>
<organism evidence="2 3">
    <name type="scientific">Gambusia affinis</name>
    <name type="common">Western mosquitofish</name>
    <name type="synonym">Heterandria affinis</name>
    <dbReference type="NCBI Taxonomy" id="33528"/>
    <lineage>
        <taxon>Eukaryota</taxon>
        <taxon>Metazoa</taxon>
        <taxon>Chordata</taxon>
        <taxon>Craniata</taxon>
        <taxon>Vertebrata</taxon>
        <taxon>Euteleostomi</taxon>
        <taxon>Actinopterygii</taxon>
        <taxon>Neopterygii</taxon>
        <taxon>Teleostei</taxon>
        <taxon>Neoteleostei</taxon>
        <taxon>Acanthomorphata</taxon>
        <taxon>Ovalentaria</taxon>
        <taxon>Atherinomorphae</taxon>
        <taxon>Cyprinodontiformes</taxon>
        <taxon>Poeciliidae</taxon>
        <taxon>Poeciliinae</taxon>
        <taxon>Gambusia</taxon>
    </lineage>
</organism>
<gene>
    <name evidence="2" type="ORF">CCH79_00010665</name>
</gene>
<proteinExistence type="predicted"/>
<reference evidence="2 3" key="1">
    <citation type="journal article" date="2018" name="G3 (Bethesda)">
        <title>A High-Quality Reference Genome for the Invasive Mosquitofish Gambusia affinis Using a Chicago Library.</title>
        <authorList>
            <person name="Hoffberg S.L."/>
            <person name="Troendle N.J."/>
            <person name="Glenn T.C."/>
            <person name="Mahmud O."/>
            <person name="Louha S."/>
            <person name="Chalopin D."/>
            <person name="Bennetzen J.L."/>
            <person name="Mauricio R."/>
        </authorList>
    </citation>
    <scope>NUCLEOTIDE SEQUENCE [LARGE SCALE GENOMIC DNA]</scope>
    <source>
        <strain evidence="2">NE01/NJP1002.9</strain>
        <tissue evidence="2">Muscle</tissue>
    </source>
</reference>
<evidence type="ECO:0000313" key="2">
    <source>
        <dbReference type="EMBL" id="PWA31028.1"/>
    </source>
</evidence>
<feature type="compositionally biased region" description="Basic and acidic residues" evidence="1">
    <location>
        <begin position="77"/>
        <end position="86"/>
    </location>
</feature>
<keyword evidence="3" id="KW-1185">Reference proteome</keyword>
<evidence type="ECO:0000256" key="1">
    <source>
        <dbReference type="SAM" id="MobiDB-lite"/>
    </source>
</evidence>
<name>A0A315WJT9_GAMAF</name>
<dbReference type="AlphaFoldDB" id="A0A315WJT9"/>
<accession>A0A315WJT9</accession>
<dbReference type="EMBL" id="NHOQ01000318">
    <property type="protein sequence ID" value="PWA31028.1"/>
    <property type="molecule type" value="Genomic_DNA"/>
</dbReference>